<comment type="similarity">
    <text evidence="4">Belongs to the cyclophilin-type PPIase family.</text>
</comment>
<name>A0A1M5UYQ4_9CLOT</name>
<keyword evidence="2 4" id="KW-0697">Rotamase</keyword>
<comment type="catalytic activity">
    <reaction evidence="4">
        <text>[protein]-peptidylproline (omega=180) = [protein]-peptidylproline (omega=0)</text>
        <dbReference type="Rhea" id="RHEA:16237"/>
        <dbReference type="Rhea" id="RHEA-COMP:10747"/>
        <dbReference type="Rhea" id="RHEA-COMP:10748"/>
        <dbReference type="ChEBI" id="CHEBI:83833"/>
        <dbReference type="ChEBI" id="CHEBI:83834"/>
        <dbReference type="EC" id="5.2.1.8"/>
    </reaction>
</comment>
<dbReference type="EMBL" id="FQXP01000004">
    <property type="protein sequence ID" value="SHH68135.1"/>
    <property type="molecule type" value="Genomic_DNA"/>
</dbReference>
<organism evidence="6 7">
    <name type="scientific">Clostridium collagenovorans DSM 3089</name>
    <dbReference type="NCBI Taxonomy" id="1121306"/>
    <lineage>
        <taxon>Bacteria</taxon>
        <taxon>Bacillati</taxon>
        <taxon>Bacillota</taxon>
        <taxon>Clostridia</taxon>
        <taxon>Eubacteriales</taxon>
        <taxon>Clostridiaceae</taxon>
        <taxon>Clostridium</taxon>
    </lineage>
</organism>
<dbReference type="GO" id="GO:0003755">
    <property type="term" value="F:peptidyl-prolyl cis-trans isomerase activity"/>
    <property type="evidence" value="ECO:0007669"/>
    <property type="project" value="UniProtKB-UniRule"/>
</dbReference>
<feature type="domain" description="PPIase cyclophilin-type" evidence="5">
    <location>
        <begin position="16"/>
        <end position="161"/>
    </location>
</feature>
<dbReference type="Proteomes" id="UP000184526">
    <property type="component" value="Unassembled WGS sequence"/>
</dbReference>
<dbReference type="RefSeq" id="WP_072830725.1">
    <property type="nucleotide sequence ID" value="NZ_FQXP01000004.1"/>
</dbReference>
<dbReference type="PRINTS" id="PR00153">
    <property type="entry name" value="CSAPPISMRASE"/>
</dbReference>
<dbReference type="OrthoDB" id="9807797at2"/>
<dbReference type="STRING" id="1121306.SAMN02745196_01007"/>
<evidence type="ECO:0000313" key="6">
    <source>
        <dbReference type="EMBL" id="SHH68135.1"/>
    </source>
</evidence>
<dbReference type="EC" id="5.2.1.8" evidence="4"/>
<evidence type="ECO:0000313" key="7">
    <source>
        <dbReference type="Proteomes" id="UP000184526"/>
    </source>
</evidence>
<evidence type="ECO:0000256" key="4">
    <source>
        <dbReference type="RuleBase" id="RU363019"/>
    </source>
</evidence>
<evidence type="ECO:0000256" key="3">
    <source>
        <dbReference type="ARBA" id="ARBA00023235"/>
    </source>
</evidence>
<keyword evidence="3 4" id="KW-0413">Isomerase</keyword>
<dbReference type="InterPro" id="IPR029000">
    <property type="entry name" value="Cyclophilin-like_dom_sf"/>
</dbReference>
<reference evidence="6 7" key="1">
    <citation type="submission" date="2016-11" db="EMBL/GenBank/DDBJ databases">
        <authorList>
            <person name="Jaros S."/>
            <person name="Januszkiewicz K."/>
            <person name="Wedrychowicz H."/>
        </authorList>
    </citation>
    <scope>NUCLEOTIDE SEQUENCE [LARGE SCALE GENOMIC DNA]</scope>
    <source>
        <strain evidence="6 7">DSM 3089</strain>
    </source>
</reference>
<gene>
    <name evidence="6" type="ORF">SAMN02745196_01007</name>
</gene>
<proteinExistence type="inferred from homology"/>
<sequence>MQNPIATMQMKNGKVIKMELFPKEAPESVKNFISLSKRGFFDGLYFWRIENGKLIQSGCPDNDGAGALEYCIKSECKENGVDNKLKFTRGTVGLGRFEFNTENSDFYIVLVDTPQLDDKFTAFARVIEGMDEADRIGSLESVEDGFLHRAVEKVYIETMTVETFGVEYGEPEKLKGFTKEEVVAKMNEVMEERKRTGFKVI</sequence>
<evidence type="ECO:0000256" key="1">
    <source>
        <dbReference type="ARBA" id="ARBA00002388"/>
    </source>
</evidence>
<protein>
    <recommendedName>
        <fullName evidence="4">Peptidyl-prolyl cis-trans isomerase</fullName>
        <shortName evidence="4">PPIase</shortName>
        <ecNumber evidence="4">5.2.1.8</ecNumber>
    </recommendedName>
</protein>
<dbReference type="SUPFAM" id="SSF50891">
    <property type="entry name" value="Cyclophilin-like"/>
    <property type="match status" value="1"/>
</dbReference>
<dbReference type="PANTHER" id="PTHR45625:SF4">
    <property type="entry name" value="PEPTIDYLPROLYL ISOMERASE DOMAIN AND WD REPEAT-CONTAINING PROTEIN 1"/>
    <property type="match status" value="1"/>
</dbReference>
<dbReference type="Pfam" id="PF00160">
    <property type="entry name" value="Pro_isomerase"/>
    <property type="match status" value="1"/>
</dbReference>
<keyword evidence="7" id="KW-1185">Reference proteome</keyword>
<accession>A0A1M5UYQ4</accession>
<dbReference type="AlphaFoldDB" id="A0A1M5UYQ4"/>
<evidence type="ECO:0000259" key="5">
    <source>
        <dbReference type="PROSITE" id="PS50072"/>
    </source>
</evidence>
<dbReference type="InterPro" id="IPR044666">
    <property type="entry name" value="Cyclophilin_A-like"/>
</dbReference>
<dbReference type="InterPro" id="IPR002130">
    <property type="entry name" value="Cyclophilin-type_PPIase_dom"/>
</dbReference>
<dbReference type="Gene3D" id="2.40.100.10">
    <property type="entry name" value="Cyclophilin-like"/>
    <property type="match status" value="1"/>
</dbReference>
<evidence type="ECO:0000256" key="2">
    <source>
        <dbReference type="ARBA" id="ARBA00023110"/>
    </source>
</evidence>
<dbReference type="PANTHER" id="PTHR45625">
    <property type="entry name" value="PEPTIDYL-PROLYL CIS-TRANS ISOMERASE-RELATED"/>
    <property type="match status" value="1"/>
</dbReference>
<comment type="function">
    <text evidence="1 4">PPIases accelerate the folding of proteins. It catalyzes the cis-trans isomerization of proline imidic peptide bonds in oligopeptides.</text>
</comment>
<dbReference type="CDD" id="cd00317">
    <property type="entry name" value="cyclophilin"/>
    <property type="match status" value="1"/>
</dbReference>
<dbReference type="PROSITE" id="PS50072">
    <property type="entry name" value="CSA_PPIASE_2"/>
    <property type="match status" value="1"/>
</dbReference>